<protein>
    <submittedName>
        <fullName evidence="2">Uncharacterized protein</fullName>
    </submittedName>
</protein>
<dbReference type="AlphaFoldDB" id="A0ABD3FKI4"/>
<gene>
    <name evidence="2" type="ORF">V7S43_007861</name>
</gene>
<evidence type="ECO:0000313" key="3">
    <source>
        <dbReference type="Proteomes" id="UP001632037"/>
    </source>
</evidence>
<evidence type="ECO:0000313" key="2">
    <source>
        <dbReference type="EMBL" id="KAL3666912.1"/>
    </source>
</evidence>
<keyword evidence="1" id="KW-1133">Transmembrane helix</keyword>
<feature type="transmembrane region" description="Helical" evidence="1">
    <location>
        <begin position="63"/>
        <end position="81"/>
    </location>
</feature>
<sequence length="206" mass="23294">MRSARVSIAQAASKLVHDSPALTFCSRLKHKWNEMQVGRQGSYSIERLESLDHYCRTTSRVRVILVCVLTPLPAFTVAVLLECLPLQHPSEGWAANWVFWIRWTLTLLAISFIGVSQLLTYVPGLDFTLFIRWIVFLGSTSVFVGTCILAAVVKGFPVPFMLQLGSIVMGLYIAAMVRLVFSRKEFWRDSPYRLIFRGSTGFSSRL</sequence>
<name>A0ABD3FKI4_9STRA</name>
<proteinExistence type="predicted"/>
<keyword evidence="1" id="KW-0812">Transmembrane</keyword>
<feature type="transmembrane region" description="Helical" evidence="1">
    <location>
        <begin position="158"/>
        <end position="181"/>
    </location>
</feature>
<feature type="transmembrane region" description="Helical" evidence="1">
    <location>
        <begin position="129"/>
        <end position="152"/>
    </location>
</feature>
<reference evidence="2 3" key="1">
    <citation type="submission" date="2024-09" db="EMBL/GenBank/DDBJ databases">
        <title>Genome sequencing and assembly of Phytophthora oleae, isolate VK10A, causative agent of rot of olive drupes.</title>
        <authorList>
            <person name="Conti Taguali S."/>
            <person name="Riolo M."/>
            <person name="La Spada F."/>
            <person name="Cacciola S.O."/>
            <person name="Dionisio G."/>
        </authorList>
    </citation>
    <scope>NUCLEOTIDE SEQUENCE [LARGE SCALE GENOMIC DNA]</scope>
    <source>
        <strain evidence="2 3">VK10A</strain>
    </source>
</reference>
<comment type="caution">
    <text evidence="2">The sequence shown here is derived from an EMBL/GenBank/DDBJ whole genome shotgun (WGS) entry which is preliminary data.</text>
</comment>
<organism evidence="2 3">
    <name type="scientific">Phytophthora oleae</name>
    <dbReference type="NCBI Taxonomy" id="2107226"/>
    <lineage>
        <taxon>Eukaryota</taxon>
        <taxon>Sar</taxon>
        <taxon>Stramenopiles</taxon>
        <taxon>Oomycota</taxon>
        <taxon>Peronosporomycetes</taxon>
        <taxon>Peronosporales</taxon>
        <taxon>Peronosporaceae</taxon>
        <taxon>Phytophthora</taxon>
    </lineage>
</organism>
<accession>A0ABD3FKI4</accession>
<keyword evidence="1" id="KW-0472">Membrane</keyword>
<dbReference type="EMBL" id="JBIMZQ010000015">
    <property type="protein sequence ID" value="KAL3666912.1"/>
    <property type="molecule type" value="Genomic_DNA"/>
</dbReference>
<dbReference type="Proteomes" id="UP001632037">
    <property type="component" value="Unassembled WGS sequence"/>
</dbReference>
<evidence type="ECO:0000256" key="1">
    <source>
        <dbReference type="SAM" id="Phobius"/>
    </source>
</evidence>
<keyword evidence="3" id="KW-1185">Reference proteome</keyword>
<feature type="transmembrane region" description="Helical" evidence="1">
    <location>
        <begin position="101"/>
        <end position="122"/>
    </location>
</feature>